<dbReference type="SUPFAM" id="SSF57850">
    <property type="entry name" value="RING/U-box"/>
    <property type="match status" value="1"/>
</dbReference>
<reference evidence="11 12" key="1">
    <citation type="submission" date="2018-09" db="EMBL/GenBank/DDBJ databases">
        <title>A high-quality reference genome of wild soybean provides a powerful tool to mine soybean genomes.</title>
        <authorList>
            <person name="Xie M."/>
            <person name="Chung C.Y.L."/>
            <person name="Li M.-W."/>
            <person name="Wong F.-L."/>
            <person name="Chan T.-F."/>
            <person name="Lam H.-M."/>
        </authorList>
    </citation>
    <scope>NUCLEOTIDE SEQUENCE [LARGE SCALE GENOMIC DNA]</scope>
    <source>
        <strain evidence="12">cv. W05</strain>
        <tissue evidence="11">Hypocotyl of etiolated seedlings</tissue>
    </source>
</reference>
<evidence type="ECO:0000313" key="12">
    <source>
        <dbReference type="Proteomes" id="UP000289340"/>
    </source>
</evidence>
<evidence type="ECO:0000256" key="4">
    <source>
        <dbReference type="ARBA" id="ARBA00022723"/>
    </source>
</evidence>
<keyword evidence="7" id="KW-0862">Zinc</keyword>
<evidence type="ECO:0000256" key="3">
    <source>
        <dbReference type="ARBA" id="ARBA00022679"/>
    </source>
</evidence>
<evidence type="ECO:0000256" key="7">
    <source>
        <dbReference type="ARBA" id="ARBA00022833"/>
    </source>
</evidence>
<keyword evidence="4" id="KW-0479">Metal-binding</keyword>
<evidence type="ECO:0000256" key="8">
    <source>
        <dbReference type="PROSITE-ProRule" id="PRU00175"/>
    </source>
</evidence>
<keyword evidence="12" id="KW-1185">Reference proteome</keyword>
<dbReference type="EC" id="2.3.2.27" evidence="2"/>
<comment type="caution">
    <text evidence="11">The sequence shown here is derived from an EMBL/GenBank/DDBJ whole genome shotgun (WGS) entry which is preliminary data.</text>
</comment>
<dbReference type="InterPro" id="IPR013083">
    <property type="entry name" value="Znf_RING/FYVE/PHD"/>
</dbReference>
<name>A0A445KT16_GLYSO</name>
<evidence type="ECO:0000256" key="1">
    <source>
        <dbReference type="ARBA" id="ARBA00000900"/>
    </source>
</evidence>
<protein>
    <recommendedName>
        <fullName evidence="2">RING-type E3 ubiquitin transferase</fullName>
        <ecNumber evidence="2">2.3.2.27</ecNumber>
    </recommendedName>
</protein>
<dbReference type="Gene3D" id="3.30.40.10">
    <property type="entry name" value="Zinc/RING finger domain, C3HC4 (zinc finger)"/>
    <property type="match status" value="1"/>
</dbReference>
<dbReference type="SMART" id="SM00184">
    <property type="entry name" value="RING"/>
    <property type="match status" value="1"/>
</dbReference>
<dbReference type="PROSITE" id="PS50089">
    <property type="entry name" value="ZF_RING_2"/>
    <property type="match status" value="1"/>
</dbReference>
<keyword evidence="6" id="KW-0833">Ubl conjugation pathway</keyword>
<sequence length="485" mass="54586">MPTIAARQGRAHLTTPEEKGTPQIKIHYFKLINNHLKHIPYITPPSPILFSRVSLSLSETMPVTNTTTPTVAEHIKWRRPRNQFNHHHHHHHHPISETDPNPQIPSIIQSTRCKSTISSLLLSTFSNNTSNNATAHSKKKSNFSASTFRGLGCTAGSSQQVSVPAVIRSSADWQGKKTRKKKHKRSNRSSKNKTFHGGVLEGSNPGCVDFQDVWCGPGIGFSTDAAASVDCVVARKNVSSARGKIDVDKITHRERSSYVGRRTETFTFLDSTDPDIFTPRSASDTYGTATYYRHVRDPSSDGFAEVQIKKVAVFVAKNERVATLVVGQTKFGFYVFGLLDVTEAFKLILCILIFACTLKIMMLQGSLLMGGQLNSHDHFRDWRLDVDNMSYEQLLELGERIGHVNTGLKEDEMGRNIRKTRIQFWDDTSKLQVDKECSICQEEYEAGDELGRLNCEHSYHFQCIKQWVAQKNFCPVCKQQVAARH</sequence>
<evidence type="ECO:0000259" key="10">
    <source>
        <dbReference type="PROSITE" id="PS50089"/>
    </source>
</evidence>
<dbReference type="InterPro" id="IPR045191">
    <property type="entry name" value="MBR1/2-like"/>
</dbReference>
<evidence type="ECO:0000256" key="9">
    <source>
        <dbReference type="SAM" id="MobiDB-lite"/>
    </source>
</evidence>
<evidence type="ECO:0000256" key="2">
    <source>
        <dbReference type="ARBA" id="ARBA00012483"/>
    </source>
</evidence>
<proteinExistence type="predicted"/>
<dbReference type="EMBL" id="QZWG01000005">
    <property type="protein sequence ID" value="RZC14089.1"/>
    <property type="molecule type" value="Genomic_DNA"/>
</dbReference>
<dbReference type="GO" id="GO:0061630">
    <property type="term" value="F:ubiquitin protein ligase activity"/>
    <property type="evidence" value="ECO:0007669"/>
    <property type="project" value="UniProtKB-EC"/>
</dbReference>
<organism evidence="11 12">
    <name type="scientific">Glycine soja</name>
    <name type="common">Wild soybean</name>
    <dbReference type="NCBI Taxonomy" id="3848"/>
    <lineage>
        <taxon>Eukaryota</taxon>
        <taxon>Viridiplantae</taxon>
        <taxon>Streptophyta</taxon>
        <taxon>Embryophyta</taxon>
        <taxon>Tracheophyta</taxon>
        <taxon>Spermatophyta</taxon>
        <taxon>Magnoliopsida</taxon>
        <taxon>eudicotyledons</taxon>
        <taxon>Gunneridae</taxon>
        <taxon>Pentapetalae</taxon>
        <taxon>rosids</taxon>
        <taxon>fabids</taxon>
        <taxon>Fabales</taxon>
        <taxon>Fabaceae</taxon>
        <taxon>Papilionoideae</taxon>
        <taxon>50 kb inversion clade</taxon>
        <taxon>NPAAA clade</taxon>
        <taxon>indigoferoid/millettioid clade</taxon>
        <taxon>Phaseoleae</taxon>
        <taxon>Glycine</taxon>
        <taxon>Glycine subgen. Soja</taxon>
    </lineage>
</organism>
<dbReference type="PANTHER" id="PTHR22937:SF125">
    <property type="entry name" value="RING-TYPE E3 UBIQUITIN TRANSFERASE"/>
    <property type="match status" value="1"/>
</dbReference>
<evidence type="ECO:0000256" key="5">
    <source>
        <dbReference type="ARBA" id="ARBA00022771"/>
    </source>
</evidence>
<dbReference type="InterPro" id="IPR001841">
    <property type="entry name" value="Znf_RING"/>
</dbReference>
<gene>
    <name evidence="11" type="ORF">D0Y65_013233</name>
</gene>
<dbReference type="AlphaFoldDB" id="A0A445KT16"/>
<feature type="region of interest" description="Disordered" evidence="9">
    <location>
        <begin position="169"/>
        <end position="198"/>
    </location>
</feature>
<accession>A0A445KT16</accession>
<feature type="compositionally biased region" description="Basic residues" evidence="9">
    <location>
        <begin position="176"/>
        <end position="194"/>
    </location>
</feature>
<keyword evidence="3" id="KW-0808">Transferase</keyword>
<dbReference type="Proteomes" id="UP000289340">
    <property type="component" value="Chromosome 5"/>
</dbReference>
<dbReference type="GO" id="GO:0008270">
    <property type="term" value="F:zinc ion binding"/>
    <property type="evidence" value="ECO:0007669"/>
    <property type="project" value="UniProtKB-KW"/>
</dbReference>
<dbReference type="PANTHER" id="PTHR22937">
    <property type="entry name" value="E3 UBIQUITIN-PROTEIN LIGASE RNF165"/>
    <property type="match status" value="1"/>
</dbReference>
<dbReference type="Pfam" id="PF13639">
    <property type="entry name" value="zf-RING_2"/>
    <property type="match status" value="1"/>
</dbReference>
<keyword evidence="5 8" id="KW-0863">Zinc-finger</keyword>
<evidence type="ECO:0000256" key="6">
    <source>
        <dbReference type="ARBA" id="ARBA00022786"/>
    </source>
</evidence>
<feature type="domain" description="RING-type" evidence="10">
    <location>
        <begin position="437"/>
        <end position="478"/>
    </location>
</feature>
<evidence type="ECO:0000313" key="11">
    <source>
        <dbReference type="EMBL" id="RZC14089.1"/>
    </source>
</evidence>
<comment type="catalytic activity">
    <reaction evidence="1">
        <text>S-ubiquitinyl-[E2 ubiquitin-conjugating enzyme]-L-cysteine + [acceptor protein]-L-lysine = [E2 ubiquitin-conjugating enzyme]-L-cysteine + N(6)-ubiquitinyl-[acceptor protein]-L-lysine.</text>
        <dbReference type="EC" id="2.3.2.27"/>
    </reaction>
</comment>
<dbReference type="FunFam" id="3.30.40.10:FF:000451">
    <property type="entry name" value="E3 ubiquitin-protein ligase rnf12-A"/>
    <property type="match status" value="1"/>
</dbReference>